<dbReference type="GO" id="GO:0005525">
    <property type="term" value="F:GTP binding"/>
    <property type="evidence" value="ECO:0007669"/>
    <property type="project" value="InterPro"/>
</dbReference>
<sequence>MIAARVMRGPVGRAVIGAAVPLPGGWARLASGLAEIQPATQALAQGVMAGDRRSLSRAITLIESSREEHRRQAELLLDAVLERRRSDDSQSAAAKARATARAAAEAAAAAASAKGSTGAEAMGAAAEAAVAAEAVVDSDLARGPATRTEEESAASAPAASGADGGAASELPSPPAGPGGEFHGGWPSTLRVGIAGPPGAGKSTLIEALGQQLCAWGHRVAVLAIDPSSTRTGGSILGDRTRMTELSRNRRAFVRPSPTRGALGGVAAHTNDVVLLCEAAGFDIVLVETVGLGQSEVAVDATVDCLALVLPPAGGDELQGVKKGIMECADIVAVNKADGDMARQARLAALEYKRALTLIPPKHPMTGWRGEATTVSALQPDTVATLWSVVTRFRAEMTAHGEVRRRRAAQAGQWLWSQLEAQALERLRKDRAVVTAAAGMLGRLSEGSISPRRAAHVVLENQWDTGPKAEA</sequence>
<evidence type="ECO:0000313" key="5">
    <source>
        <dbReference type="Proteomes" id="UP000323011"/>
    </source>
</evidence>
<dbReference type="PANTHER" id="PTHR23408">
    <property type="entry name" value="METHYLMALONYL-COA MUTASE"/>
    <property type="match status" value="1"/>
</dbReference>
<dbReference type="SMART" id="SM00382">
    <property type="entry name" value="AAA"/>
    <property type="match status" value="1"/>
</dbReference>
<dbReference type="EMBL" id="VLTN01000020">
    <property type="protein sequence ID" value="KAA0152630.1"/>
    <property type="molecule type" value="Genomic_DNA"/>
</dbReference>
<dbReference type="NCBIfam" id="TIGR00750">
    <property type="entry name" value="lao"/>
    <property type="match status" value="1"/>
</dbReference>
<protein>
    <recommendedName>
        <fullName evidence="3">AAA+ ATPase domain-containing protein</fullName>
    </recommendedName>
</protein>
<dbReference type="InterPro" id="IPR003593">
    <property type="entry name" value="AAA+_ATPase"/>
</dbReference>
<evidence type="ECO:0000259" key="3">
    <source>
        <dbReference type="SMART" id="SM00382"/>
    </source>
</evidence>
<proteinExistence type="inferred from homology"/>
<gene>
    <name evidence="4" type="ORF">FNF29_03857</name>
</gene>
<dbReference type="GO" id="GO:0005737">
    <property type="term" value="C:cytoplasm"/>
    <property type="evidence" value="ECO:0007669"/>
    <property type="project" value="TreeGrafter"/>
</dbReference>
<evidence type="ECO:0000256" key="2">
    <source>
        <dbReference type="SAM" id="MobiDB-lite"/>
    </source>
</evidence>
<keyword evidence="5" id="KW-1185">Reference proteome</keyword>
<dbReference type="PANTHER" id="PTHR23408:SF3">
    <property type="entry name" value="METHYLMALONIC ACIDURIA TYPE A PROTEIN, MITOCHONDRIAL"/>
    <property type="match status" value="1"/>
</dbReference>
<dbReference type="Proteomes" id="UP000323011">
    <property type="component" value="Unassembled WGS sequence"/>
</dbReference>
<organism evidence="4 5">
    <name type="scientific">Cafeteria roenbergensis</name>
    <name type="common">Marine flagellate</name>
    <dbReference type="NCBI Taxonomy" id="33653"/>
    <lineage>
        <taxon>Eukaryota</taxon>
        <taxon>Sar</taxon>
        <taxon>Stramenopiles</taxon>
        <taxon>Bigyra</taxon>
        <taxon>Opalozoa</taxon>
        <taxon>Bicosoecida</taxon>
        <taxon>Cafeteriaceae</taxon>
        <taxon>Cafeteria</taxon>
    </lineage>
</organism>
<comment type="caution">
    <text evidence="4">The sequence shown here is derived from an EMBL/GenBank/DDBJ whole genome shotgun (WGS) entry which is preliminary data.</text>
</comment>
<dbReference type="InterPro" id="IPR027417">
    <property type="entry name" value="P-loop_NTPase"/>
</dbReference>
<dbReference type="Pfam" id="PF03308">
    <property type="entry name" value="MeaB"/>
    <property type="match status" value="1"/>
</dbReference>
<dbReference type="AlphaFoldDB" id="A0A5A8CKP5"/>
<feature type="region of interest" description="Disordered" evidence="2">
    <location>
        <begin position="142"/>
        <end position="193"/>
    </location>
</feature>
<dbReference type="GO" id="GO:0003924">
    <property type="term" value="F:GTPase activity"/>
    <property type="evidence" value="ECO:0007669"/>
    <property type="project" value="InterPro"/>
</dbReference>
<dbReference type="Gene3D" id="1.10.287.130">
    <property type="match status" value="1"/>
</dbReference>
<dbReference type="CDD" id="cd03114">
    <property type="entry name" value="MMAA-like"/>
    <property type="match status" value="1"/>
</dbReference>
<feature type="domain" description="AAA+ ATPase" evidence="3">
    <location>
        <begin position="187"/>
        <end position="355"/>
    </location>
</feature>
<reference evidence="4 5" key="1">
    <citation type="submission" date="2019-07" db="EMBL/GenBank/DDBJ databases">
        <title>Genomes of Cafeteria roenbergensis.</title>
        <authorList>
            <person name="Fischer M.G."/>
            <person name="Hackl T."/>
            <person name="Roman M."/>
        </authorList>
    </citation>
    <scope>NUCLEOTIDE SEQUENCE [LARGE SCALE GENOMIC DNA]</scope>
    <source>
        <strain evidence="4 5">BVI</strain>
    </source>
</reference>
<dbReference type="Gene3D" id="1.20.5.170">
    <property type="match status" value="1"/>
</dbReference>
<name>A0A5A8CKP5_CAFRO</name>
<accession>A0A5A8CKP5</accession>
<dbReference type="NCBIfam" id="NF006958">
    <property type="entry name" value="PRK09435.1"/>
    <property type="match status" value="1"/>
</dbReference>
<evidence type="ECO:0000256" key="1">
    <source>
        <dbReference type="ARBA" id="ARBA00009625"/>
    </source>
</evidence>
<dbReference type="SUPFAM" id="SSF52540">
    <property type="entry name" value="P-loop containing nucleoside triphosphate hydrolases"/>
    <property type="match status" value="1"/>
</dbReference>
<evidence type="ECO:0000313" key="4">
    <source>
        <dbReference type="EMBL" id="KAA0152630.1"/>
    </source>
</evidence>
<feature type="compositionally biased region" description="Low complexity" evidence="2">
    <location>
        <begin position="153"/>
        <end position="169"/>
    </location>
</feature>
<dbReference type="Gene3D" id="3.40.50.300">
    <property type="entry name" value="P-loop containing nucleotide triphosphate hydrolases"/>
    <property type="match status" value="1"/>
</dbReference>
<comment type="similarity">
    <text evidence="1">Belongs to the SIMIBI class G3E GTPase family. ArgK/MeaB subfamily.</text>
</comment>
<dbReference type="InterPro" id="IPR005129">
    <property type="entry name" value="GTPase_ArgK"/>
</dbReference>
<dbReference type="OMA" id="HWEEEVM"/>